<dbReference type="InterPro" id="IPR036866">
    <property type="entry name" value="RibonucZ/Hydroxyglut_hydro"/>
</dbReference>
<gene>
    <name evidence="25 26 27 28 29" type="primary">LOC106161191</name>
</gene>
<evidence type="ECO:0000256" key="10">
    <source>
        <dbReference type="ARBA" id="ARBA00022722"/>
    </source>
</evidence>
<keyword evidence="13" id="KW-0378">Hydrolase</keyword>
<keyword evidence="17" id="KW-0539">Nucleus</keyword>
<comment type="cofactor">
    <cofactor evidence="2">
        <name>Zn(2+)</name>
        <dbReference type="ChEBI" id="CHEBI:29105"/>
    </cofactor>
</comment>
<dbReference type="RefSeq" id="XP_013393525.1">
    <property type="nucleotide sequence ID" value="XM_013538071.1"/>
</dbReference>
<dbReference type="KEGG" id="lak:106161191"/>
<dbReference type="Proteomes" id="UP000085678">
    <property type="component" value="Unplaced"/>
</dbReference>
<evidence type="ECO:0000256" key="1">
    <source>
        <dbReference type="ARBA" id="ARBA00000402"/>
    </source>
</evidence>
<evidence type="ECO:0000256" key="4">
    <source>
        <dbReference type="ARBA" id="ARBA00004305"/>
    </source>
</evidence>
<evidence type="ECO:0000256" key="3">
    <source>
        <dbReference type="ARBA" id="ARBA00004123"/>
    </source>
</evidence>
<dbReference type="RefSeq" id="XP_023932743.1">
    <property type="nucleotide sequence ID" value="XM_024076975.1"/>
</dbReference>
<evidence type="ECO:0000256" key="12">
    <source>
        <dbReference type="ARBA" id="ARBA00022759"/>
    </source>
</evidence>
<evidence type="ECO:0000313" key="29">
    <source>
        <dbReference type="RefSeq" id="XP_023932743.1"/>
    </source>
</evidence>
<comment type="subunit">
    <text evidence="23">Homodimer. Interacts with PTCD1.</text>
</comment>
<dbReference type="InterPro" id="IPR047151">
    <property type="entry name" value="RNZ2-like"/>
</dbReference>
<evidence type="ECO:0000256" key="17">
    <source>
        <dbReference type="ARBA" id="ARBA00023242"/>
    </source>
</evidence>
<proteinExistence type="inferred from homology"/>
<evidence type="ECO:0000256" key="18">
    <source>
        <dbReference type="ARBA" id="ARBA00030689"/>
    </source>
</evidence>
<evidence type="ECO:0000256" key="2">
    <source>
        <dbReference type="ARBA" id="ARBA00001947"/>
    </source>
</evidence>
<dbReference type="GO" id="GO:1990180">
    <property type="term" value="P:mitochondrial tRNA 3'-end processing"/>
    <property type="evidence" value="ECO:0007669"/>
    <property type="project" value="TreeGrafter"/>
</dbReference>
<comment type="subcellular location">
    <subcellularLocation>
        <location evidence="4">Mitochondrion matrix</location>
    </subcellularLocation>
    <subcellularLocation>
        <location evidence="3">Nucleus</location>
    </subcellularLocation>
</comment>
<keyword evidence="10" id="KW-0540">Nuclease</keyword>
<evidence type="ECO:0000256" key="14">
    <source>
        <dbReference type="ARBA" id="ARBA00022833"/>
    </source>
</evidence>
<comment type="catalytic activity">
    <reaction evidence="1">
        <text>Endonucleolytic cleavage of RNA, removing extra 3' nucleotides from tRNA precursor, generating 3' termini of tRNAs. A 3'-hydroxy group is left at the tRNA terminus and a 5'-phosphoryl group is left at the trailer molecule.</text>
        <dbReference type="EC" id="3.1.26.11"/>
    </reaction>
</comment>
<evidence type="ECO:0000256" key="9">
    <source>
        <dbReference type="ARBA" id="ARBA00022694"/>
    </source>
</evidence>
<keyword evidence="15" id="KW-0809">Transit peptide</keyword>
<comment type="function">
    <text evidence="22">Zinc phosphodiesterase, which displays mitochondrial tRNA 3'-processing endonuclease activity. Involved in tRNA maturation, by removing a 3'-trailer from precursor tRNA. Associates with mitochondrial DNA complexes at the nucleoids to initiate RNA processing and ribosome assembly.</text>
</comment>
<dbReference type="Pfam" id="PF23023">
    <property type="entry name" value="Anti-Pycsar_Apyc1"/>
    <property type="match status" value="1"/>
</dbReference>
<comment type="similarity">
    <text evidence="5">Belongs to the RNase Z family.</text>
</comment>
<dbReference type="GO" id="GO:0042781">
    <property type="term" value="F:3'-tRNA processing endoribonuclease activity"/>
    <property type="evidence" value="ECO:0007669"/>
    <property type="project" value="UniProtKB-EC"/>
</dbReference>
<evidence type="ECO:0000256" key="21">
    <source>
        <dbReference type="ARBA" id="ARBA00032616"/>
    </source>
</evidence>
<dbReference type="GO" id="GO:0005634">
    <property type="term" value="C:nucleus"/>
    <property type="evidence" value="ECO:0007669"/>
    <property type="project" value="UniProtKB-SubCell"/>
</dbReference>
<evidence type="ECO:0000256" key="8">
    <source>
        <dbReference type="ARBA" id="ARBA00022553"/>
    </source>
</evidence>
<dbReference type="STRING" id="7574.A0A1S3I5G7"/>
<accession>A0A1S3I5G7</accession>
<organism evidence="24 26">
    <name type="scientific">Lingula anatina</name>
    <name type="common">Brachiopod</name>
    <name type="synonym">Lingula unguis</name>
    <dbReference type="NCBI Taxonomy" id="7574"/>
    <lineage>
        <taxon>Eukaryota</taxon>
        <taxon>Metazoa</taxon>
        <taxon>Spiralia</taxon>
        <taxon>Lophotrochozoa</taxon>
        <taxon>Brachiopoda</taxon>
        <taxon>Linguliformea</taxon>
        <taxon>Lingulata</taxon>
        <taxon>Lingulida</taxon>
        <taxon>Linguloidea</taxon>
        <taxon>Lingulidae</taxon>
        <taxon>Lingula</taxon>
    </lineage>
</organism>
<dbReference type="RefSeq" id="XP_013393524.1">
    <property type="nucleotide sequence ID" value="XM_013538070.1"/>
</dbReference>
<evidence type="ECO:0000256" key="15">
    <source>
        <dbReference type="ARBA" id="ARBA00022946"/>
    </source>
</evidence>
<keyword evidence="8" id="KW-0597">Phosphoprotein</keyword>
<evidence type="ECO:0000256" key="11">
    <source>
        <dbReference type="ARBA" id="ARBA00022723"/>
    </source>
</evidence>
<reference evidence="25 26" key="2">
    <citation type="submission" date="2025-04" db="UniProtKB">
        <authorList>
            <consortium name="RefSeq"/>
        </authorList>
    </citation>
    <scope>IDENTIFICATION</scope>
</reference>
<evidence type="ECO:0000313" key="25">
    <source>
        <dbReference type="RefSeq" id="XP_013393524.1"/>
    </source>
</evidence>
<evidence type="ECO:0000313" key="28">
    <source>
        <dbReference type="RefSeq" id="XP_013393527.1"/>
    </source>
</evidence>
<dbReference type="GO" id="GO:0042645">
    <property type="term" value="C:mitochondrial nucleoid"/>
    <property type="evidence" value="ECO:0007669"/>
    <property type="project" value="UniProtKB-ARBA"/>
</dbReference>
<evidence type="ECO:0000256" key="5">
    <source>
        <dbReference type="ARBA" id="ARBA00007823"/>
    </source>
</evidence>
<dbReference type="AlphaFoldDB" id="A0A1S3I5G7"/>
<name>A0A1S3I5G7_LINAN</name>
<evidence type="ECO:0000256" key="19">
    <source>
        <dbReference type="ARBA" id="ARBA00030729"/>
    </source>
</evidence>
<dbReference type="RefSeq" id="XP_013393527.1">
    <property type="nucleotide sequence ID" value="XM_013538073.1"/>
</dbReference>
<keyword evidence="9" id="KW-0819">tRNA processing</keyword>
<dbReference type="EC" id="3.1.26.11" evidence="6"/>
<reference evidence="25 26" key="1">
    <citation type="journal article" date="2015" name="Nat. Commun.">
        <title>The Lingula genome provides insights into brachiopod evolution and the origin of phosphate biomineralization.</title>
        <authorList>
            <person name="Luo Y.J."/>
            <person name="Takeuchi T."/>
            <person name="Koyanagi R."/>
            <person name="Yamada L."/>
            <person name="Kanda M."/>
            <person name="Khalturina M."/>
            <person name="Fujie M."/>
            <person name="Yamasaki S.I."/>
            <person name="Endo K."/>
            <person name="Satoh N."/>
        </authorList>
    </citation>
    <scope>NUCLEOTIDE SEQUENCE</scope>
</reference>
<dbReference type="GeneID" id="106161191"/>
<keyword evidence="16" id="KW-0496">Mitochondrion</keyword>
<dbReference type="SUPFAM" id="SSF56281">
    <property type="entry name" value="Metallo-hydrolase/oxidoreductase"/>
    <property type="match status" value="1"/>
</dbReference>
<evidence type="ECO:0000256" key="22">
    <source>
        <dbReference type="ARBA" id="ARBA00046098"/>
    </source>
</evidence>
<evidence type="ECO:0000313" key="26">
    <source>
        <dbReference type="RefSeq" id="XP_013393525.1"/>
    </source>
</evidence>
<dbReference type="PANTHER" id="PTHR12553">
    <property type="entry name" value="ZINC PHOSPHODIESTERASE ELAC PROTEIN 2"/>
    <property type="match status" value="1"/>
</dbReference>
<dbReference type="CDD" id="cd07718">
    <property type="entry name" value="RNaseZ_ELAC1_ELAC2-C-term-like_MBL-fold"/>
    <property type="match status" value="1"/>
</dbReference>
<dbReference type="Gene3D" id="3.60.15.10">
    <property type="entry name" value="Ribonuclease Z/Hydroxyacylglutathione hydrolase-like"/>
    <property type="match status" value="2"/>
</dbReference>
<protein>
    <recommendedName>
        <fullName evidence="7">Zinc phosphodiesterase ELAC protein 2</fullName>
        <ecNumber evidence="6">3.1.26.11</ecNumber>
    </recommendedName>
    <alternativeName>
        <fullName evidence="21">ElaC homolog protein 2</fullName>
    </alternativeName>
    <alternativeName>
        <fullName evidence="19">Ribonuclease Z 2</fullName>
    </alternativeName>
    <alternativeName>
        <fullName evidence="20">tRNA 3 endonuclease 2</fullName>
    </alternativeName>
    <alternativeName>
        <fullName evidence="18">tRNase Z 2</fullName>
    </alternativeName>
</protein>
<dbReference type="FunFam" id="3.60.15.10:FF:000014">
    <property type="entry name" value="Zinc phosphodiesterase ELAC protein 2"/>
    <property type="match status" value="1"/>
</dbReference>
<dbReference type="PANTHER" id="PTHR12553:SF49">
    <property type="entry name" value="ZINC PHOSPHODIESTERASE ELAC PROTEIN 2"/>
    <property type="match status" value="1"/>
</dbReference>
<keyword evidence="12" id="KW-0255">Endonuclease</keyword>
<keyword evidence="11" id="KW-0479">Metal-binding</keyword>
<evidence type="ECO:0000256" key="23">
    <source>
        <dbReference type="ARBA" id="ARBA00047136"/>
    </source>
</evidence>
<evidence type="ECO:0000256" key="16">
    <source>
        <dbReference type="ARBA" id="ARBA00023128"/>
    </source>
</evidence>
<evidence type="ECO:0000256" key="6">
    <source>
        <dbReference type="ARBA" id="ARBA00012477"/>
    </source>
</evidence>
<keyword evidence="14" id="KW-0862">Zinc</keyword>
<dbReference type="GO" id="GO:0046872">
    <property type="term" value="F:metal ion binding"/>
    <property type="evidence" value="ECO:0007669"/>
    <property type="project" value="UniProtKB-KW"/>
</dbReference>
<evidence type="ECO:0000256" key="20">
    <source>
        <dbReference type="ARBA" id="ARBA00032104"/>
    </source>
</evidence>
<keyword evidence="24" id="KW-1185">Reference proteome</keyword>
<dbReference type="OrthoDB" id="527344at2759"/>
<evidence type="ECO:0000313" key="24">
    <source>
        <dbReference type="Proteomes" id="UP000085678"/>
    </source>
</evidence>
<dbReference type="RefSeq" id="XP_013393526.1">
    <property type="nucleotide sequence ID" value="XM_013538072.1"/>
</dbReference>
<evidence type="ECO:0000256" key="13">
    <source>
        <dbReference type="ARBA" id="ARBA00022801"/>
    </source>
</evidence>
<evidence type="ECO:0000313" key="27">
    <source>
        <dbReference type="RefSeq" id="XP_013393526.1"/>
    </source>
</evidence>
<sequence length="607" mass="69701">MKRDLKLNVMNIEDEPFKEDVITVHQIPIYSQLAAAQDTEQTGEPDPERLKVGDKKQDMSVAYVCKFHPEPRRIDVNKVAALDIPLQTSSAVLRTLCQGETVTLEDGRVICPDDILKKAVIWRPIIVIDCPTEGFLESLLKNQEFHQYQNGGNPENTAELIIHFTPMQIFRDPRYQEWIQRFSPDTKNLYFDEEESISCAFPVVYAHQALLNKLDDDVFPLLANHRHFMELKLPTDPEFNENFVKATTDLVYTYRPAEKKGFKIMNDSKNTTNGEVWISSEAEKVLKEVKKKTATFKKGITEKKEFPEIIFLGTGASRPNLRRNVSSILVHLSSDESILLDCGEGTYAQLVRFYGDKVVDVMAKLKAIYISHLHIDHHMGVCTVLLQRRNLLQRLGLEVEPVMLIAGRFMSPWIQTIGEDFIEDINSLFELFSTNDFMPDKYWVSNRQRVRKQLVQRHVTNTLGLTEFRTTLVGHCRGATGLLLRHKKNWSLVYSGDAQYSRNLVALGKDCDVLIHEATFSEEEKDLAVLHKHCTTSQAIQVGQEMNAKFTLLTHFSQRYGRVPEFNDSFNDKVGVAHDFMRVRLTDLPLLPMFNHPLELLFSSERN</sequence>
<evidence type="ECO:0000256" key="7">
    <source>
        <dbReference type="ARBA" id="ARBA00013357"/>
    </source>
</evidence>